<feature type="region of interest" description="Disordered" evidence="1">
    <location>
        <begin position="389"/>
        <end position="428"/>
    </location>
</feature>
<accession>R4KQN1</accession>
<protein>
    <submittedName>
        <fullName evidence="3">Stage II sporulation protein P</fullName>
    </submittedName>
</protein>
<keyword evidence="4" id="KW-1185">Reference proteome</keyword>
<dbReference type="NCBIfam" id="TIGR02867">
    <property type="entry name" value="spore_II_P"/>
    <property type="match status" value="1"/>
</dbReference>
<evidence type="ECO:0000256" key="1">
    <source>
        <dbReference type="SAM" id="MobiDB-lite"/>
    </source>
</evidence>
<keyword evidence="2" id="KW-0472">Membrane</keyword>
<dbReference type="KEGG" id="dgi:Desgi_2540"/>
<keyword evidence="2" id="KW-0812">Transmembrane</keyword>
<dbReference type="RefSeq" id="WP_006521674.1">
    <property type="nucleotide sequence ID" value="NC_021184.1"/>
</dbReference>
<dbReference type="AlphaFoldDB" id="R4KQN1"/>
<dbReference type="Pfam" id="PF07454">
    <property type="entry name" value="SpoIIP"/>
    <property type="match status" value="1"/>
</dbReference>
<dbReference type="Proteomes" id="UP000013520">
    <property type="component" value="Chromosome"/>
</dbReference>
<feature type="transmembrane region" description="Helical" evidence="2">
    <location>
        <begin position="340"/>
        <end position="359"/>
    </location>
</feature>
<dbReference type="eggNOG" id="COG1249">
    <property type="taxonomic scope" value="Bacteria"/>
</dbReference>
<evidence type="ECO:0000313" key="4">
    <source>
        <dbReference type="Proteomes" id="UP000013520"/>
    </source>
</evidence>
<dbReference type="EMBL" id="CP003273">
    <property type="protein sequence ID" value="AGL01946.1"/>
    <property type="molecule type" value="Genomic_DNA"/>
</dbReference>
<feature type="compositionally biased region" description="Basic and acidic residues" evidence="1">
    <location>
        <begin position="419"/>
        <end position="428"/>
    </location>
</feature>
<organism evidence="3 4">
    <name type="scientific">Desulfoscipio gibsoniae DSM 7213</name>
    <dbReference type="NCBI Taxonomy" id="767817"/>
    <lineage>
        <taxon>Bacteria</taxon>
        <taxon>Bacillati</taxon>
        <taxon>Bacillota</taxon>
        <taxon>Clostridia</taxon>
        <taxon>Eubacteriales</taxon>
        <taxon>Desulfallaceae</taxon>
        <taxon>Desulfoscipio</taxon>
    </lineage>
</organism>
<sequence length="428" mass="46928">MKKQRLIIALVAGILVLGVSLLGYFSVSQSISPTWSPGDILNKGMEADHQDGRVFRITDNSNKLLSQMSRSVSVGDELITNGGRHYKIKTVQGLNARAEFAGMDRELLSYIDEYENITVPVAGQQDWKGRPVALYHTHSAESYVPTDGTESKPYDGGIFDVGEAMAAELKKKGVNVLHDKTPHEPRDSNAYYRSRRTVADLMKKNPVAMIDVHRDGIPDPDYYSKNIDGQDATQLRLVVGRQNPKMQSNMEFAKKAMAYANKVHPGLVKEIFIAKGNYNQDLMSTAMLVEVGTHTNSKEAAQKGATLFADALPGLLGLGGVATPGGYTSPAANSPAGWRTLAWIIGVAVLGGGAFLLISSGSWENARKRLSGYWGREFAGFMAPMRKRFNKHNRPSGEDQFGEGEQEKVYSEDANNALKDNRDNVRSD</sequence>
<dbReference type="OrthoDB" id="1633470at2"/>
<name>R4KQN1_9FIRM</name>
<evidence type="ECO:0000256" key="2">
    <source>
        <dbReference type="SAM" id="Phobius"/>
    </source>
</evidence>
<evidence type="ECO:0000313" key="3">
    <source>
        <dbReference type="EMBL" id="AGL01946.1"/>
    </source>
</evidence>
<proteinExistence type="predicted"/>
<gene>
    <name evidence="3" type="ORF">Desgi_2540</name>
</gene>
<dbReference type="STRING" id="767817.Desgi_2540"/>
<reference evidence="3 4" key="1">
    <citation type="submission" date="2012-01" db="EMBL/GenBank/DDBJ databases">
        <title>Complete sequence of Desulfotomaculum gibsoniae DSM 7213.</title>
        <authorList>
            <consortium name="US DOE Joint Genome Institute"/>
            <person name="Lucas S."/>
            <person name="Han J."/>
            <person name="Lapidus A."/>
            <person name="Cheng J.-F."/>
            <person name="Goodwin L."/>
            <person name="Pitluck S."/>
            <person name="Peters L."/>
            <person name="Ovchinnikova G."/>
            <person name="Teshima H."/>
            <person name="Detter J.C."/>
            <person name="Han C."/>
            <person name="Tapia R."/>
            <person name="Land M."/>
            <person name="Hauser L."/>
            <person name="Kyrpides N."/>
            <person name="Ivanova N."/>
            <person name="Pagani I."/>
            <person name="Parshina S."/>
            <person name="Plugge C."/>
            <person name="Muyzer G."/>
            <person name="Kuever J."/>
            <person name="Ivanova A."/>
            <person name="Nazina T."/>
            <person name="Klenk H.-P."/>
            <person name="Brambilla E."/>
            <person name="Spring S."/>
            <person name="Stams A.F."/>
            <person name="Woyke T."/>
        </authorList>
    </citation>
    <scope>NUCLEOTIDE SEQUENCE [LARGE SCALE GENOMIC DNA]</scope>
    <source>
        <strain evidence="3 4">DSM 7213</strain>
    </source>
</reference>
<dbReference type="InterPro" id="IPR010897">
    <property type="entry name" value="Spore_II_P"/>
</dbReference>
<keyword evidence="2" id="KW-1133">Transmembrane helix</keyword>
<dbReference type="HOGENOM" id="CLU_040895_0_0_9"/>